<dbReference type="EMBL" id="CM000832">
    <property type="protein sequence ID" value="EET09321.1"/>
    <property type="molecule type" value="Genomic_DNA"/>
</dbReference>
<protein>
    <submittedName>
        <fullName evidence="2">Uncharacterized protein</fullName>
    </submittedName>
</protein>
<feature type="region of interest" description="Disordered" evidence="1">
    <location>
        <begin position="1"/>
        <end position="41"/>
    </location>
</feature>
<sequence length="60" mass="6971">MLSKRRFRQYTSRRARCTSRADNARTRGTKMKHPGGHAARRGVARHRLCRCAYSMFSIST</sequence>
<dbReference type="AlphaFoldDB" id="A0A0E1WAG1"/>
<dbReference type="HOGENOM" id="CLU_2932385_0_0_4"/>
<feature type="compositionally biased region" description="Basic residues" evidence="1">
    <location>
        <begin position="1"/>
        <end position="17"/>
    </location>
</feature>
<dbReference type="Proteomes" id="UP000001812">
    <property type="component" value="Chromosome I"/>
</dbReference>
<evidence type="ECO:0000313" key="2">
    <source>
        <dbReference type="EMBL" id="EET09321.1"/>
    </source>
</evidence>
<gene>
    <name evidence="2" type="ORF">BURPS1710A_1250</name>
</gene>
<proteinExistence type="predicted"/>
<feature type="compositionally biased region" description="Basic residues" evidence="1">
    <location>
        <begin position="27"/>
        <end position="41"/>
    </location>
</feature>
<dbReference type="RefSeq" id="WP_004189626.1">
    <property type="nucleotide sequence ID" value="NZ_CM000832.1"/>
</dbReference>
<name>A0A0E1WAG1_BURPE</name>
<reference evidence="2" key="1">
    <citation type="submission" date="2009-05" db="EMBL/GenBank/DDBJ databases">
        <authorList>
            <person name="Harkins D.M."/>
            <person name="DeShazer D."/>
            <person name="Woods D.E."/>
            <person name="Brinkac L.M."/>
            <person name="Brown K.A."/>
            <person name="Hung G.C."/>
            <person name="Tuanyok A."/>
            <person name="Zhang B."/>
            <person name="Nierman W.C."/>
        </authorList>
    </citation>
    <scope>NUCLEOTIDE SEQUENCE [LARGE SCALE GENOMIC DNA]</scope>
    <source>
        <strain evidence="2">1710a</strain>
    </source>
</reference>
<accession>A0A0E1WAG1</accession>
<evidence type="ECO:0000256" key="1">
    <source>
        <dbReference type="SAM" id="MobiDB-lite"/>
    </source>
</evidence>
<dbReference type="GeneID" id="93059408"/>
<organism evidence="2">
    <name type="scientific">Burkholderia pseudomallei 1710a</name>
    <dbReference type="NCBI Taxonomy" id="320371"/>
    <lineage>
        <taxon>Bacteria</taxon>
        <taxon>Pseudomonadati</taxon>
        <taxon>Pseudomonadota</taxon>
        <taxon>Betaproteobacteria</taxon>
        <taxon>Burkholderiales</taxon>
        <taxon>Burkholderiaceae</taxon>
        <taxon>Burkholderia</taxon>
        <taxon>pseudomallei group</taxon>
    </lineage>
</organism>